<dbReference type="SUPFAM" id="SSF48371">
    <property type="entry name" value="ARM repeat"/>
    <property type="match status" value="1"/>
</dbReference>
<dbReference type="Gene3D" id="1.25.10.10">
    <property type="entry name" value="Leucine-rich Repeat Variant"/>
    <property type="match status" value="1"/>
</dbReference>
<dbReference type="Proteomes" id="UP000198984">
    <property type="component" value="Unassembled WGS sequence"/>
</dbReference>
<dbReference type="InterPro" id="IPR016024">
    <property type="entry name" value="ARM-type_fold"/>
</dbReference>
<gene>
    <name evidence="2" type="ORF">SAMN04488505_104462</name>
</gene>
<dbReference type="AlphaFoldDB" id="A0A1H7YIA8"/>
<dbReference type="SMART" id="SM00860">
    <property type="entry name" value="SMI1_KNR4"/>
    <property type="match status" value="1"/>
</dbReference>
<feature type="domain" description="Knr4/Smi1-like" evidence="1">
    <location>
        <begin position="40"/>
        <end position="197"/>
    </location>
</feature>
<sequence length="452" mass="51858">MTDYNEQVQRIKQKLPAAKKADRRLKVFGAESHKYTLNKPATAEEVTQFEQQYAIELPECYKAFLLQIGNGGNAHANSAAGPFYGIYPLGGNVDELIYDTVEKHLKNDCVIYPKMPDDYWAALTQKINDDDNLSDEDYENEKGRILGGILPIGSQGCSYLHGIILNGPYKGRVVNLDTDFQKPKFTYESNFLDWYERWLDEVISGQLMQEGPRWFGYSMGGSDDQLLKLFLSAKDEEQKADCLNGLLNKYTLQKEIVQNIEQQVFQHTPGINAQLLQILCKFDYEKAKPYLIELVKTDLLSVFQFVYWYAKDKSKEWAPVIEANISRIDDGETFRFCTYLLTEIQSNFGPLIIPFTEKKDENIRVTAFYTLGKLNNRKDFIAAFIKGLQDPSNHVIHSALQALSGVKDKRLLPYYKQLAEKFPVEQNYILSNLNYRLAEYGLTNVTVLRTIV</sequence>
<evidence type="ECO:0000259" key="1">
    <source>
        <dbReference type="SMART" id="SM00860"/>
    </source>
</evidence>
<reference evidence="2 3" key="1">
    <citation type="submission" date="2016-10" db="EMBL/GenBank/DDBJ databases">
        <authorList>
            <person name="de Groot N.N."/>
        </authorList>
    </citation>
    <scope>NUCLEOTIDE SEQUENCE [LARGE SCALE GENOMIC DNA]</scope>
    <source>
        <strain evidence="2 3">DSM 21039</strain>
    </source>
</reference>
<dbReference type="STRING" id="573321.SAMN04488505_104462"/>
<accession>A0A1H7YIA8</accession>
<evidence type="ECO:0000313" key="2">
    <source>
        <dbReference type="EMBL" id="SEM45986.1"/>
    </source>
</evidence>
<dbReference type="SUPFAM" id="SSF160631">
    <property type="entry name" value="SMI1/KNR4-like"/>
    <property type="match status" value="1"/>
</dbReference>
<dbReference type="Pfam" id="PF09346">
    <property type="entry name" value="SMI1_KNR4"/>
    <property type="match status" value="1"/>
</dbReference>
<dbReference type="EMBL" id="FOBB01000004">
    <property type="protein sequence ID" value="SEM45986.1"/>
    <property type="molecule type" value="Genomic_DNA"/>
</dbReference>
<organism evidence="2 3">
    <name type="scientific">Chitinophaga rupis</name>
    <dbReference type="NCBI Taxonomy" id="573321"/>
    <lineage>
        <taxon>Bacteria</taxon>
        <taxon>Pseudomonadati</taxon>
        <taxon>Bacteroidota</taxon>
        <taxon>Chitinophagia</taxon>
        <taxon>Chitinophagales</taxon>
        <taxon>Chitinophagaceae</taxon>
        <taxon>Chitinophaga</taxon>
    </lineage>
</organism>
<dbReference type="InterPro" id="IPR011989">
    <property type="entry name" value="ARM-like"/>
</dbReference>
<keyword evidence="3" id="KW-1185">Reference proteome</keyword>
<dbReference type="OrthoDB" id="1190024at2"/>
<dbReference type="InterPro" id="IPR037883">
    <property type="entry name" value="Knr4/Smi1-like_sf"/>
</dbReference>
<evidence type="ECO:0000313" key="3">
    <source>
        <dbReference type="Proteomes" id="UP000198984"/>
    </source>
</evidence>
<proteinExistence type="predicted"/>
<dbReference type="InterPro" id="IPR018958">
    <property type="entry name" value="Knr4/Smi1-like_dom"/>
</dbReference>
<protein>
    <submittedName>
        <fullName evidence="2">SMI1 / KNR4 family (SUKH-1)</fullName>
    </submittedName>
</protein>
<dbReference type="RefSeq" id="WP_089915537.1">
    <property type="nucleotide sequence ID" value="NZ_FOBB01000004.1"/>
</dbReference>
<dbReference type="Gene3D" id="3.40.1580.10">
    <property type="entry name" value="SMI1/KNR4-like"/>
    <property type="match status" value="1"/>
</dbReference>
<name>A0A1H7YIA8_9BACT</name>